<keyword evidence="13" id="KW-1185">Reference proteome</keyword>
<dbReference type="AlphaFoldDB" id="A0A1H7M357"/>
<sequence>MLSTYRKALALLTPRERRRGSLVLVMVILMALLETAGVASIMPFLAVLGNPEVVHTNALLSSLYEGLGFTSTQGFLMALGGAVFTLMLISAVFRIITHYVMNRFIEMRRHSLGERLLETYLRQPYAYFLNRHSGDMAKSILSEVDQLIASVYRPGFTALSHIIVALALIGLLLIVNPLMALTIAAVMGGLYIAIFLGVQGLLGRIGRERANANSQRFTTAGEALGGIKDIKLLGREYAYLSRFRPASVLFSRHMATSQTLSQVPRYGIEAVAIGGVLALTLYLMATIGNIGDLLPILGLYAFAGYKLMPALQHIYAGMSHMRFGTAAVDDLHQDLHQRAALAEIHERASQPLAPQCDVRLNRVSFTYPNAQTPALKDIDITIPVGQSVALVGSTGAGKTTLVDLILGLLQPTQGHLSVDNITITRDNLRAWQQTLGYVPQDIFLSDASITENIALGIPKERIDPAAVERAARMAQVHDFIITDLPQGYDTEVGERGVRLSGGQRQRIGIARALYHDPAILVFDEATSALDNVTERAVMEAINNLHQQKTIILIAHRLSTVKGCDRIYMLQQGEVVGSGRYEELLAGDMGFRAMAESAV</sequence>
<evidence type="ECO:0000259" key="10">
    <source>
        <dbReference type="PROSITE" id="PS50893"/>
    </source>
</evidence>
<dbReference type="InterPro" id="IPR011527">
    <property type="entry name" value="ABC1_TM_dom"/>
</dbReference>
<evidence type="ECO:0000256" key="3">
    <source>
        <dbReference type="ARBA" id="ARBA00022475"/>
    </source>
</evidence>
<dbReference type="PANTHER" id="PTHR24221">
    <property type="entry name" value="ATP-BINDING CASSETTE SUB-FAMILY B"/>
    <property type="match status" value="1"/>
</dbReference>
<evidence type="ECO:0000256" key="9">
    <source>
        <dbReference type="SAM" id="Phobius"/>
    </source>
</evidence>
<evidence type="ECO:0000256" key="4">
    <source>
        <dbReference type="ARBA" id="ARBA00022692"/>
    </source>
</evidence>
<dbReference type="PROSITE" id="PS00211">
    <property type="entry name" value="ABC_TRANSPORTER_1"/>
    <property type="match status" value="1"/>
</dbReference>
<dbReference type="RefSeq" id="WP_090253479.1">
    <property type="nucleotide sequence ID" value="NZ_FOAA01000008.1"/>
</dbReference>
<keyword evidence="4 9" id="KW-0812">Transmembrane</keyword>
<gene>
    <name evidence="12" type="ORF">SAMN05444515_108117</name>
</gene>
<evidence type="ECO:0000256" key="2">
    <source>
        <dbReference type="ARBA" id="ARBA00022448"/>
    </source>
</evidence>
<dbReference type="SMART" id="SM00382">
    <property type="entry name" value="AAA"/>
    <property type="match status" value="1"/>
</dbReference>
<dbReference type="EMBL" id="FOAA01000008">
    <property type="protein sequence ID" value="SEL05542.1"/>
    <property type="molecule type" value="Genomic_DNA"/>
</dbReference>
<dbReference type="PROSITE" id="PS50893">
    <property type="entry name" value="ABC_TRANSPORTER_2"/>
    <property type="match status" value="1"/>
</dbReference>
<dbReference type="SUPFAM" id="SSF52540">
    <property type="entry name" value="P-loop containing nucleoside triphosphate hydrolases"/>
    <property type="match status" value="1"/>
</dbReference>
<dbReference type="GO" id="GO:0140359">
    <property type="term" value="F:ABC-type transporter activity"/>
    <property type="evidence" value="ECO:0007669"/>
    <property type="project" value="InterPro"/>
</dbReference>
<keyword evidence="6" id="KW-0067">ATP-binding</keyword>
<dbReference type="InterPro" id="IPR017871">
    <property type="entry name" value="ABC_transporter-like_CS"/>
</dbReference>
<reference evidence="13" key="1">
    <citation type="submission" date="2016-10" db="EMBL/GenBank/DDBJ databases">
        <authorList>
            <person name="Varghese N."/>
            <person name="Submissions S."/>
        </authorList>
    </citation>
    <scope>NUCLEOTIDE SEQUENCE [LARGE SCALE GENOMIC DNA]</scope>
    <source>
        <strain evidence="13">DSM 241</strain>
    </source>
</reference>
<dbReference type="GO" id="GO:0016887">
    <property type="term" value="F:ATP hydrolysis activity"/>
    <property type="evidence" value="ECO:0007669"/>
    <property type="project" value="InterPro"/>
</dbReference>
<dbReference type="GO" id="GO:0034040">
    <property type="term" value="F:ATPase-coupled lipid transmembrane transporter activity"/>
    <property type="evidence" value="ECO:0007669"/>
    <property type="project" value="TreeGrafter"/>
</dbReference>
<protein>
    <submittedName>
        <fullName evidence="12">ABC-type bacteriocin/lantibiotic exporter, contains an N-terminal double-glycine peptidase domain</fullName>
    </submittedName>
</protein>
<dbReference type="Gene3D" id="1.20.1560.10">
    <property type="entry name" value="ABC transporter type 1, transmembrane domain"/>
    <property type="match status" value="1"/>
</dbReference>
<keyword evidence="7 9" id="KW-1133">Transmembrane helix</keyword>
<dbReference type="InterPro" id="IPR036640">
    <property type="entry name" value="ABC1_TM_sf"/>
</dbReference>
<evidence type="ECO:0000313" key="13">
    <source>
        <dbReference type="Proteomes" id="UP000199256"/>
    </source>
</evidence>
<dbReference type="OrthoDB" id="6336411at2"/>
<feature type="transmembrane region" description="Helical" evidence="9">
    <location>
        <begin position="156"/>
        <end position="175"/>
    </location>
</feature>
<dbReference type="InterPro" id="IPR027417">
    <property type="entry name" value="P-loop_NTPase"/>
</dbReference>
<keyword evidence="5" id="KW-0547">Nucleotide-binding</keyword>
<evidence type="ECO:0000313" key="12">
    <source>
        <dbReference type="EMBL" id="SEL05542.1"/>
    </source>
</evidence>
<dbReference type="Proteomes" id="UP000199256">
    <property type="component" value="Unassembled WGS sequence"/>
</dbReference>
<dbReference type="InterPro" id="IPR003439">
    <property type="entry name" value="ABC_transporter-like_ATP-bd"/>
</dbReference>
<dbReference type="PANTHER" id="PTHR24221:SF654">
    <property type="entry name" value="ATP-BINDING CASSETTE SUB-FAMILY B MEMBER 6"/>
    <property type="match status" value="1"/>
</dbReference>
<dbReference type="Pfam" id="PF00005">
    <property type="entry name" value="ABC_tran"/>
    <property type="match status" value="1"/>
</dbReference>
<comment type="subcellular location">
    <subcellularLocation>
        <location evidence="1">Cell membrane</location>
        <topology evidence="1">Multi-pass membrane protein</topology>
    </subcellularLocation>
</comment>
<dbReference type="GO" id="GO:0005524">
    <property type="term" value="F:ATP binding"/>
    <property type="evidence" value="ECO:0007669"/>
    <property type="project" value="UniProtKB-KW"/>
</dbReference>
<evidence type="ECO:0000256" key="8">
    <source>
        <dbReference type="ARBA" id="ARBA00023136"/>
    </source>
</evidence>
<feature type="transmembrane region" description="Helical" evidence="9">
    <location>
        <begin position="181"/>
        <end position="202"/>
    </location>
</feature>
<dbReference type="InterPro" id="IPR039421">
    <property type="entry name" value="Type_1_exporter"/>
</dbReference>
<dbReference type="GO" id="GO:0005886">
    <property type="term" value="C:plasma membrane"/>
    <property type="evidence" value="ECO:0007669"/>
    <property type="project" value="UniProtKB-SubCell"/>
</dbReference>
<evidence type="ECO:0000256" key="5">
    <source>
        <dbReference type="ARBA" id="ARBA00022741"/>
    </source>
</evidence>
<keyword evidence="8 9" id="KW-0472">Membrane</keyword>
<feature type="domain" description="ABC transmembrane type-1" evidence="11">
    <location>
        <begin position="22"/>
        <end position="290"/>
    </location>
</feature>
<proteinExistence type="predicted"/>
<evidence type="ECO:0000256" key="6">
    <source>
        <dbReference type="ARBA" id="ARBA00022840"/>
    </source>
</evidence>
<dbReference type="Pfam" id="PF00664">
    <property type="entry name" value="ABC_membrane"/>
    <property type="match status" value="1"/>
</dbReference>
<evidence type="ECO:0000256" key="1">
    <source>
        <dbReference type="ARBA" id="ARBA00004651"/>
    </source>
</evidence>
<name>A0A1H7M357_9GAMM</name>
<evidence type="ECO:0000256" key="7">
    <source>
        <dbReference type="ARBA" id="ARBA00022989"/>
    </source>
</evidence>
<feature type="domain" description="ABC transporter" evidence="10">
    <location>
        <begin position="358"/>
        <end position="596"/>
    </location>
</feature>
<feature type="transmembrane region" description="Helical" evidence="9">
    <location>
        <begin position="21"/>
        <end position="46"/>
    </location>
</feature>
<keyword evidence="3" id="KW-1003">Cell membrane</keyword>
<dbReference type="FunFam" id="3.40.50.300:FF:000221">
    <property type="entry name" value="Multidrug ABC transporter ATP-binding protein"/>
    <property type="match status" value="1"/>
</dbReference>
<feature type="transmembrane region" description="Helical" evidence="9">
    <location>
        <begin position="266"/>
        <end position="287"/>
    </location>
</feature>
<evidence type="ECO:0000259" key="11">
    <source>
        <dbReference type="PROSITE" id="PS50929"/>
    </source>
</evidence>
<feature type="transmembrane region" description="Helical" evidence="9">
    <location>
        <begin position="75"/>
        <end position="101"/>
    </location>
</feature>
<dbReference type="PROSITE" id="PS50929">
    <property type="entry name" value="ABC_TM1F"/>
    <property type="match status" value="1"/>
</dbReference>
<organism evidence="12 13">
    <name type="scientific">Ectothiorhodospira marina</name>
    <dbReference type="NCBI Taxonomy" id="1396821"/>
    <lineage>
        <taxon>Bacteria</taxon>
        <taxon>Pseudomonadati</taxon>
        <taxon>Pseudomonadota</taxon>
        <taxon>Gammaproteobacteria</taxon>
        <taxon>Chromatiales</taxon>
        <taxon>Ectothiorhodospiraceae</taxon>
        <taxon>Ectothiorhodospira</taxon>
    </lineage>
</organism>
<dbReference type="SUPFAM" id="SSF90123">
    <property type="entry name" value="ABC transporter transmembrane region"/>
    <property type="match status" value="1"/>
</dbReference>
<dbReference type="Gene3D" id="3.40.50.300">
    <property type="entry name" value="P-loop containing nucleotide triphosphate hydrolases"/>
    <property type="match status" value="1"/>
</dbReference>
<dbReference type="InterPro" id="IPR003593">
    <property type="entry name" value="AAA+_ATPase"/>
</dbReference>
<dbReference type="STRING" id="1396821.SAMN05444515_108117"/>
<accession>A0A1H7M357</accession>
<keyword evidence="2" id="KW-0813">Transport</keyword>